<keyword evidence="3" id="KW-1185">Reference proteome</keyword>
<name>A0A314ZQL2_PRUYE</name>
<feature type="region of interest" description="Disordered" evidence="1">
    <location>
        <begin position="55"/>
        <end position="89"/>
    </location>
</feature>
<comment type="caution">
    <text evidence="2">The sequence shown here is derived from an EMBL/GenBank/DDBJ whole genome shotgun (WGS) entry which is preliminary data.</text>
</comment>
<feature type="compositionally biased region" description="Low complexity" evidence="1">
    <location>
        <begin position="56"/>
        <end position="69"/>
    </location>
</feature>
<proteinExistence type="predicted"/>
<gene>
    <name evidence="2" type="ORF">Pyn_34407</name>
</gene>
<dbReference type="Proteomes" id="UP000250321">
    <property type="component" value="Unassembled WGS sequence"/>
</dbReference>
<evidence type="ECO:0000313" key="2">
    <source>
        <dbReference type="EMBL" id="PQQ19221.1"/>
    </source>
</evidence>
<dbReference type="OrthoDB" id="552345at2759"/>
<protein>
    <submittedName>
        <fullName evidence="2">Ethylene-responsive transcription factor 13-like</fullName>
    </submittedName>
</protein>
<evidence type="ECO:0000313" key="3">
    <source>
        <dbReference type="Proteomes" id="UP000250321"/>
    </source>
</evidence>
<accession>A0A314ZQL2</accession>
<reference evidence="2 3" key="1">
    <citation type="submission" date="2018-02" db="EMBL/GenBank/DDBJ databases">
        <title>Draft genome of wild Prunus yedoensis var. nudiflora.</title>
        <authorList>
            <person name="Baek S."/>
            <person name="Kim J.-H."/>
            <person name="Choi K."/>
            <person name="Kim G.-B."/>
            <person name="Cho A."/>
            <person name="Jang H."/>
            <person name="Shin C.-H."/>
            <person name="Yu H.-J."/>
            <person name="Mun J.-H."/>
        </authorList>
    </citation>
    <scope>NUCLEOTIDE SEQUENCE [LARGE SCALE GENOMIC DNA]</scope>
    <source>
        <strain evidence="3">cv. Jeju island</strain>
        <tissue evidence="2">Leaf</tissue>
    </source>
</reference>
<sequence>MLGDEKSSLDSDFSLLETIHQHLLDDNYFHETLMASLFPNIPPAVQDLGKLSLMVPGGESSESSSWSPPNKNAVTEPAPAMGAETTEVKDNVQPSLRRVKPTVLREGGRITGECGRGRGGSTQRRLGIRLKTAPGCGSGPTKRLRMRLSLMIEPPSRYAARRLF</sequence>
<organism evidence="2 3">
    <name type="scientific">Prunus yedoensis var. nudiflora</name>
    <dbReference type="NCBI Taxonomy" id="2094558"/>
    <lineage>
        <taxon>Eukaryota</taxon>
        <taxon>Viridiplantae</taxon>
        <taxon>Streptophyta</taxon>
        <taxon>Embryophyta</taxon>
        <taxon>Tracheophyta</taxon>
        <taxon>Spermatophyta</taxon>
        <taxon>Magnoliopsida</taxon>
        <taxon>eudicotyledons</taxon>
        <taxon>Gunneridae</taxon>
        <taxon>Pentapetalae</taxon>
        <taxon>rosids</taxon>
        <taxon>fabids</taxon>
        <taxon>Rosales</taxon>
        <taxon>Rosaceae</taxon>
        <taxon>Amygdaloideae</taxon>
        <taxon>Amygdaleae</taxon>
        <taxon>Prunus</taxon>
    </lineage>
</organism>
<dbReference type="EMBL" id="PJQY01000075">
    <property type="protein sequence ID" value="PQQ19221.1"/>
    <property type="molecule type" value="Genomic_DNA"/>
</dbReference>
<dbReference type="AlphaFoldDB" id="A0A314ZQL2"/>
<evidence type="ECO:0000256" key="1">
    <source>
        <dbReference type="SAM" id="MobiDB-lite"/>
    </source>
</evidence>